<organism evidence="1 2">
    <name type="scientific">Racocetra persica</name>
    <dbReference type="NCBI Taxonomy" id="160502"/>
    <lineage>
        <taxon>Eukaryota</taxon>
        <taxon>Fungi</taxon>
        <taxon>Fungi incertae sedis</taxon>
        <taxon>Mucoromycota</taxon>
        <taxon>Glomeromycotina</taxon>
        <taxon>Glomeromycetes</taxon>
        <taxon>Diversisporales</taxon>
        <taxon>Gigasporaceae</taxon>
        <taxon>Racocetra</taxon>
    </lineage>
</organism>
<name>A0ACA9NPT3_9GLOM</name>
<dbReference type="Proteomes" id="UP000789920">
    <property type="component" value="Unassembled WGS sequence"/>
</dbReference>
<evidence type="ECO:0000313" key="2">
    <source>
        <dbReference type="Proteomes" id="UP000789920"/>
    </source>
</evidence>
<comment type="caution">
    <text evidence="1">The sequence shown here is derived from an EMBL/GenBank/DDBJ whole genome shotgun (WGS) entry which is preliminary data.</text>
</comment>
<protein>
    <submittedName>
        <fullName evidence="1">10237_t:CDS:1</fullName>
    </submittedName>
</protein>
<accession>A0ACA9NPT3</accession>
<keyword evidence="2" id="KW-1185">Reference proteome</keyword>
<dbReference type="EMBL" id="CAJVQC010015581">
    <property type="protein sequence ID" value="CAG8668589.1"/>
    <property type="molecule type" value="Genomic_DNA"/>
</dbReference>
<evidence type="ECO:0000313" key="1">
    <source>
        <dbReference type="EMBL" id="CAG8668589.1"/>
    </source>
</evidence>
<proteinExistence type="predicted"/>
<reference evidence="1" key="1">
    <citation type="submission" date="2021-06" db="EMBL/GenBank/DDBJ databases">
        <authorList>
            <person name="Kallberg Y."/>
            <person name="Tangrot J."/>
            <person name="Rosling A."/>
        </authorList>
    </citation>
    <scope>NUCLEOTIDE SEQUENCE</scope>
    <source>
        <strain evidence="1">MA461A</strain>
    </source>
</reference>
<sequence>MNNDNSLDNLYINNGSSFNDLSPNDQDTGAGVHFAPNSYTYSPIYQSPKIVPHNSPSMPLISTNIPFISTSTLTNIPLISSSSSTHKDKQSSVKLDDSSPFNFEGLPEKTIPNDPQIQQGHSACDCYQRDNNNNFGNNNQRKENFQYNNNNQTNNNNYQPSKNNSQSQSSSNKQKPQSIYYTLSAEELQNFVQNSAYNYNNNQLSILKDNNSNFINNQNQFKSAPSLISTNKQPKLKEAMNIVYCNANVNKTLFYLILDTGSLTRIINNIPLQLSDITIPIDVEVNNAQDYAIIARVSWLNKLQYNNGESISLKILFESNDSNNQTLVVETHKYRNSNEKPILKINNTQVKYQNESFDNYNFHSEQASDS</sequence>
<gene>
    <name evidence="1" type="ORF">RPERSI_LOCUS8580</name>
</gene>